<sequence>MLARFRDQVAIVTGGATGIGRAIVERLVDDGATVVVADINEKDGREVAEAIGTEKAVFQRLDVTDKSSADAGVAAILSRFGRLDIHVNNAGIVNRAPFLEYDLDAWCTVLNVNLTGAFICGQASARAMAEAGRGRIINIASVSGQFGGTGRVAYGASKAGIISLTQAMAMELGTYGITVDAIAPGPTQVARLAHGPRQREAFLSRMALKRYALPADIAAAASFLASADAAHITGHVLNVDGGFAAAGVLFDPSEER</sequence>
<protein>
    <submittedName>
        <fullName evidence="3">3-oxoacyl-ACP reductase</fullName>
    </submittedName>
</protein>
<dbReference type="EMBL" id="BSOW01000053">
    <property type="protein sequence ID" value="GLR91733.1"/>
    <property type="molecule type" value="Genomic_DNA"/>
</dbReference>
<comment type="similarity">
    <text evidence="1">Belongs to the short-chain dehydrogenases/reductases (SDR) family.</text>
</comment>
<dbReference type="Gene3D" id="3.40.50.720">
    <property type="entry name" value="NAD(P)-binding Rossmann-like Domain"/>
    <property type="match status" value="1"/>
</dbReference>
<dbReference type="PRINTS" id="PR00080">
    <property type="entry name" value="SDRFAMILY"/>
</dbReference>
<dbReference type="InterPro" id="IPR020904">
    <property type="entry name" value="Sc_DH/Rdtase_CS"/>
</dbReference>
<comment type="caution">
    <text evidence="3">The sequence shown here is derived from an EMBL/GenBank/DDBJ whole genome shotgun (WGS) entry which is preliminary data.</text>
</comment>
<dbReference type="SMART" id="SM00822">
    <property type="entry name" value="PKS_KR"/>
    <property type="match status" value="1"/>
</dbReference>
<reference evidence="4" key="1">
    <citation type="journal article" date="2019" name="Int. J. Syst. Evol. Microbiol.">
        <title>The Global Catalogue of Microorganisms (GCM) 10K type strain sequencing project: providing services to taxonomists for standard genome sequencing and annotation.</title>
        <authorList>
            <consortium name="The Broad Institute Genomics Platform"/>
            <consortium name="The Broad Institute Genome Sequencing Center for Infectious Disease"/>
            <person name="Wu L."/>
            <person name="Ma J."/>
        </authorList>
    </citation>
    <scope>NUCLEOTIDE SEQUENCE [LARGE SCALE GENOMIC DNA]</scope>
    <source>
        <strain evidence="4">NBRC 102520</strain>
    </source>
</reference>
<dbReference type="Proteomes" id="UP001156905">
    <property type="component" value="Unassembled WGS sequence"/>
</dbReference>
<proteinExistence type="inferred from homology"/>
<dbReference type="InterPro" id="IPR002347">
    <property type="entry name" value="SDR_fam"/>
</dbReference>
<dbReference type="NCBIfam" id="NF005559">
    <property type="entry name" value="PRK07231.1"/>
    <property type="match status" value="1"/>
</dbReference>
<dbReference type="PROSITE" id="PS00061">
    <property type="entry name" value="ADH_SHORT"/>
    <property type="match status" value="1"/>
</dbReference>
<accession>A0ABQ6BHX1</accession>
<evidence type="ECO:0000259" key="2">
    <source>
        <dbReference type="SMART" id="SM00822"/>
    </source>
</evidence>
<organism evidence="3 4">
    <name type="scientific">Bradyrhizobium iriomotense</name>
    <dbReference type="NCBI Taxonomy" id="441950"/>
    <lineage>
        <taxon>Bacteria</taxon>
        <taxon>Pseudomonadati</taxon>
        <taxon>Pseudomonadota</taxon>
        <taxon>Alphaproteobacteria</taxon>
        <taxon>Hyphomicrobiales</taxon>
        <taxon>Nitrobacteraceae</taxon>
        <taxon>Bradyrhizobium</taxon>
    </lineage>
</organism>
<evidence type="ECO:0000313" key="3">
    <source>
        <dbReference type="EMBL" id="GLR91733.1"/>
    </source>
</evidence>
<name>A0ABQ6BHX1_9BRAD</name>
<dbReference type="InterPro" id="IPR057326">
    <property type="entry name" value="KR_dom"/>
</dbReference>
<dbReference type="Pfam" id="PF13561">
    <property type="entry name" value="adh_short_C2"/>
    <property type="match status" value="1"/>
</dbReference>
<dbReference type="RefSeq" id="WP_284275327.1">
    <property type="nucleotide sequence ID" value="NZ_BSOW01000053.1"/>
</dbReference>
<keyword evidence="4" id="KW-1185">Reference proteome</keyword>
<dbReference type="PANTHER" id="PTHR42760:SF40">
    <property type="entry name" value="3-OXOACYL-[ACYL-CARRIER-PROTEIN] REDUCTASE, CHLOROPLASTIC"/>
    <property type="match status" value="1"/>
</dbReference>
<dbReference type="SUPFAM" id="SSF51735">
    <property type="entry name" value="NAD(P)-binding Rossmann-fold domains"/>
    <property type="match status" value="1"/>
</dbReference>
<evidence type="ECO:0000256" key="1">
    <source>
        <dbReference type="ARBA" id="ARBA00006484"/>
    </source>
</evidence>
<feature type="domain" description="Ketoreductase" evidence="2">
    <location>
        <begin position="8"/>
        <end position="185"/>
    </location>
</feature>
<dbReference type="PANTHER" id="PTHR42760">
    <property type="entry name" value="SHORT-CHAIN DEHYDROGENASES/REDUCTASES FAMILY MEMBER"/>
    <property type="match status" value="1"/>
</dbReference>
<gene>
    <name evidence="3" type="primary">fabG2</name>
    <name evidence="3" type="ORF">GCM10007857_84510</name>
</gene>
<dbReference type="PRINTS" id="PR00081">
    <property type="entry name" value="GDHRDH"/>
</dbReference>
<dbReference type="InterPro" id="IPR036291">
    <property type="entry name" value="NAD(P)-bd_dom_sf"/>
</dbReference>
<evidence type="ECO:0000313" key="4">
    <source>
        <dbReference type="Proteomes" id="UP001156905"/>
    </source>
</evidence>